<sequence length="626" mass="71852">MSSYCDQRPVQSILHVSIYVRTSLGHVFKNIFIFIVITVKKLNADRQDKRTREIFLLTHFPIQERGRIFTIILSSTNSTDSTLFCQRKKTMGCLQVHHVYFSVFIILLARNPHVNGDVSTASTDLSNVFRLEQQIVDVLGELAAKTEAKLVVIRKYLKDYEQSVVEEKAANKGEIMEHLTGNPIQAYRLMKRLYFDWQTVEKEIKFDNWQDAVSKLELVRKNEIFPKEADFFGATSAIVRLQDTYELNMTELVRGNVRGMKTHAQLTALDCLFMGKLAFNDGAYARAVEWFEESYILAGSENNETISQDHVAEILQYAIGMHDMNLKQVKQKSPTSIPDSRSFRLPLKEKPAVAQRSEIIRSRDYSEDDTKFNALCRGEKLLSEESVAKLKCWYDSRRQPYFFLMPIKVEQNSIEPAIYIFYEMLSDAEIETIKELAAPQLKRAEVVRNKPGAGTEISNVRTSKSAWFEDDVHPLMDRLSRRISLVTGLKAYCSRDEAEMFQVAHYGIGGHYSPHHDYLFHKKTDKELENFSDWDREMGDRIATFMFYLNDVERGGSTVFPLAGVAVTPVKGAAAFWYNLKRNGHGDTNTLHGACPVLLGHKWVVNKWIREKAQTFNRGCLLDPSE</sequence>
<comment type="function">
    <text evidence="2">Catalyzes the post-translational formation of 4-hydroxyproline in -Xaa-Pro-Gly- sequences in collagens and other proteins.</text>
</comment>
<dbReference type="EC" id="1.14.11.2" evidence="5"/>
<evidence type="ECO:0000256" key="1">
    <source>
        <dbReference type="ARBA" id="ARBA00001961"/>
    </source>
</evidence>
<dbReference type="Gene3D" id="1.25.40.10">
    <property type="entry name" value="Tetratricopeptide repeat domain"/>
    <property type="match status" value="1"/>
</dbReference>
<keyword evidence="8" id="KW-0847">Vitamin C</keyword>
<evidence type="ECO:0000256" key="9">
    <source>
        <dbReference type="ARBA" id="ARBA00022964"/>
    </source>
</evidence>
<evidence type="ECO:0000256" key="11">
    <source>
        <dbReference type="ARBA" id="ARBA00023004"/>
    </source>
</evidence>
<dbReference type="GO" id="GO:0005788">
    <property type="term" value="C:endoplasmic reticulum lumen"/>
    <property type="evidence" value="ECO:0007669"/>
    <property type="project" value="UniProtKB-SubCell"/>
</dbReference>
<keyword evidence="7" id="KW-0256">Endoplasmic reticulum</keyword>
<proteinExistence type="inferred from homology"/>
<dbReference type="Pfam" id="PF13640">
    <property type="entry name" value="2OG-FeII_Oxy_3"/>
    <property type="match status" value="1"/>
</dbReference>
<keyword evidence="6" id="KW-0479">Metal-binding</keyword>
<protein>
    <recommendedName>
        <fullName evidence="5">procollagen-proline 4-dioxygenase</fullName>
        <ecNumber evidence="5">1.14.11.2</ecNumber>
    </recommendedName>
</protein>
<dbReference type="AlphaFoldDB" id="A0A8J2WET4"/>
<dbReference type="Pfam" id="PF08336">
    <property type="entry name" value="P4Ha_N"/>
    <property type="match status" value="1"/>
</dbReference>
<dbReference type="InterPro" id="IPR045054">
    <property type="entry name" value="P4HA-like"/>
</dbReference>
<gene>
    <name evidence="14" type="ORF">DGAL_LOCUS4284</name>
</gene>
<comment type="cofactor">
    <cofactor evidence="1">
        <name>L-ascorbate</name>
        <dbReference type="ChEBI" id="CHEBI:38290"/>
    </cofactor>
</comment>
<organism evidence="14 15">
    <name type="scientific">Daphnia galeata</name>
    <dbReference type="NCBI Taxonomy" id="27404"/>
    <lineage>
        <taxon>Eukaryota</taxon>
        <taxon>Metazoa</taxon>
        <taxon>Ecdysozoa</taxon>
        <taxon>Arthropoda</taxon>
        <taxon>Crustacea</taxon>
        <taxon>Branchiopoda</taxon>
        <taxon>Diplostraca</taxon>
        <taxon>Cladocera</taxon>
        <taxon>Anomopoda</taxon>
        <taxon>Daphniidae</taxon>
        <taxon>Daphnia</taxon>
    </lineage>
</organism>
<dbReference type="GO" id="GO:0031418">
    <property type="term" value="F:L-ascorbic acid binding"/>
    <property type="evidence" value="ECO:0007669"/>
    <property type="project" value="UniProtKB-KW"/>
</dbReference>
<dbReference type="InterPro" id="IPR006620">
    <property type="entry name" value="Pro_4_hyd_alph"/>
</dbReference>
<evidence type="ECO:0000256" key="3">
    <source>
        <dbReference type="ARBA" id="ARBA00004319"/>
    </source>
</evidence>
<dbReference type="PANTHER" id="PTHR10869">
    <property type="entry name" value="PROLYL 4-HYDROXYLASE ALPHA SUBUNIT"/>
    <property type="match status" value="1"/>
</dbReference>
<evidence type="ECO:0000256" key="12">
    <source>
        <dbReference type="ARBA" id="ARBA00023180"/>
    </source>
</evidence>
<comment type="similarity">
    <text evidence="4">Belongs to the P4HA family.</text>
</comment>
<dbReference type="PROSITE" id="PS51471">
    <property type="entry name" value="FE2OG_OXY"/>
    <property type="match status" value="1"/>
</dbReference>
<keyword evidence="11" id="KW-0408">Iron</keyword>
<dbReference type="Gene3D" id="2.60.120.620">
    <property type="entry name" value="q2cbj1_9rhob like domain"/>
    <property type="match status" value="1"/>
</dbReference>
<evidence type="ECO:0000256" key="4">
    <source>
        <dbReference type="ARBA" id="ARBA00006511"/>
    </source>
</evidence>
<dbReference type="GO" id="GO:0004656">
    <property type="term" value="F:procollagen-proline 4-dioxygenase activity"/>
    <property type="evidence" value="ECO:0007669"/>
    <property type="project" value="UniProtKB-EC"/>
</dbReference>
<dbReference type="InterPro" id="IPR011990">
    <property type="entry name" value="TPR-like_helical_dom_sf"/>
</dbReference>
<dbReference type="SMART" id="SM00702">
    <property type="entry name" value="P4Hc"/>
    <property type="match status" value="1"/>
</dbReference>
<dbReference type="InterPro" id="IPR005123">
    <property type="entry name" value="Oxoglu/Fe-dep_dioxygenase_dom"/>
</dbReference>
<dbReference type="GO" id="GO:0005506">
    <property type="term" value="F:iron ion binding"/>
    <property type="evidence" value="ECO:0007669"/>
    <property type="project" value="InterPro"/>
</dbReference>
<dbReference type="OrthoDB" id="420380at2759"/>
<evidence type="ECO:0000259" key="13">
    <source>
        <dbReference type="PROSITE" id="PS51471"/>
    </source>
</evidence>
<accession>A0A8J2WET4</accession>
<dbReference type="EMBL" id="CAKKLH010000068">
    <property type="protein sequence ID" value="CAH0101912.1"/>
    <property type="molecule type" value="Genomic_DNA"/>
</dbReference>
<reference evidence="14" key="1">
    <citation type="submission" date="2021-11" db="EMBL/GenBank/DDBJ databases">
        <authorList>
            <person name="Schell T."/>
        </authorList>
    </citation>
    <scope>NUCLEOTIDE SEQUENCE</scope>
    <source>
        <strain evidence="14">M5</strain>
    </source>
</reference>
<evidence type="ECO:0000256" key="6">
    <source>
        <dbReference type="ARBA" id="ARBA00022723"/>
    </source>
</evidence>
<dbReference type="Proteomes" id="UP000789390">
    <property type="component" value="Unassembled WGS sequence"/>
</dbReference>
<evidence type="ECO:0000313" key="14">
    <source>
        <dbReference type="EMBL" id="CAH0101912.1"/>
    </source>
</evidence>
<evidence type="ECO:0000256" key="10">
    <source>
        <dbReference type="ARBA" id="ARBA00023002"/>
    </source>
</evidence>
<keyword evidence="15" id="KW-1185">Reference proteome</keyword>
<evidence type="ECO:0000256" key="2">
    <source>
        <dbReference type="ARBA" id="ARBA00002035"/>
    </source>
</evidence>
<evidence type="ECO:0000313" key="15">
    <source>
        <dbReference type="Proteomes" id="UP000789390"/>
    </source>
</evidence>
<dbReference type="InterPro" id="IPR013547">
    <property type="entry name" value="P4H_N"/>
</dbReference>
<dbReference type="PANTHER" id="PTHR10869:SF244">
    <property type="entry name" value="PROLYL 4-HYDROXYLASE SUBUNIT ALPHA-2"/>
    <property type="match status" value="1"/>
</dbReference>
<keyword evidence="10" id="KW-0560">Oxidoreductase</keyword>
<evidence type="ECO:0000256" key="7">
    <source>
        <dbReference type="ARBA" id="ARBA00022824"/>
    </source>
</evidence>
<evidence type="ECO:0000256" key="5">
    <source>
        <dbReference type="ARBA" id="ARBA00012269"/>
    </source>
</evidence>
<evidence type="ECO:0000256" key="8">
    <source>
        <dbReference type="ARBA" id="ARBA00022896"/>
    </source>
</evidence>
<keyword evidence="9" id="KW-0223">Dioxygenase</keyword>
<feature type="domain" description="Fe2OG dioxygenase" evidence="13">
    <location>
        <begin position="497"/>
        <end position="611"/>
    </location>
</feature>
<keyword evidence="12" id="KW-0325">Glycoprotein</keyword>
<comment type="caution">
    <text evidence="14">The sequence shown here is derived from an EMBL/GenBank/DDBJ whole genome shotgun (WGS) entry which is preliminary data.</text>
</comment>
<dbReference type="InterPro" id="IPR044862">
    <property type="entry name" value="Pro_4_hyd_alph_FE2OG_OXY"/>
</dbReference>
<name>A0A8J2WET4_9CRUS</name>
<comment type="subcellular location">
    <subcellularLocation>
        <location evidence="3">Endoplasmic reticulum lumen</location>
    </subcellularLocation>
</comment>
<dbReference type="Gene3D" id="6.10.140.1460">
    <property type="match status" value="1"/>
</dbReference>
<dbReference type="FunFam" id="2.60.120.620:FF:000011">
    <property type="entry name" value="Prolyl alpha subunit"/>
    <property type="match status" value="1"/>
</dbReference>